<evidence type="ECO:0000259" key="11">
    <source>
        <dbReference type="PROSITE" id="PS51918"/>
    </source>
</evidence>
<dbReference type="Gene3D" id="3.80.30.20">
    <property type="entry name" value="tm_1862 like domain"/>
    <property type="match status" value="1"/>
</dbReference>
<feature type="domain" description="MTTase N-terminal" evidence="10">
    <location>
        <begin position="8"/>
        <end position="120"/>
    </location>
</feature>
<dbReference type="GO" id="GO:0035598">
    <property type="term" value="F:tRNA (N(6)-L-threonylcarbamoyladenosine(37)-C(2))-methylthiotransferase activity"/>
    <property type="evidence" value="ECO:0007669"/>
    <property type="project" value="TreeGrafter"/>
</dbReference>
<dbReference type="InterPro" id="IPR013848">
    <property type="entry name" value="Methylthiotransferase_N"/>
</dbReference>
<dbReference type="SFLD" id="SFLDG01082">
    <property type="entry name" value="B12-binding_domain_containing"/>
    <property type="match status" value="1"/>
</dbReference>
<dbReference type="PROSITE" id="PS01278">
    <property type="entry name" value="MTTASE_RADICAL"/>
    <property type="match status" value="1"/>
</dbReference>
<dbReference type="OrthoDB" id="9805215at2"/>
<dbReference type="SFLD" id="SFLDS00029">
    <property type="entry name" value="Radical_SAM"/>
    <property type="match status" value="1"/>
</dbReference>
<dbReference type="GO" id="GO:0051539">
    <property type="term" value="F:4 iron, 4 sulfur cluster binding"/>
    <property type="evidence" value="ECO:0007669"/>
    <property type="project" value="UniProtKB-KW"/>
</dbReference>
<reference evidence="12 13" key="1">
    <citation type="submission" date="2017-07" db="EMBL/GenBank/DDBJ databases">
        <title>Leptospira spp. isolated from tropical soils.</title>
        <authorList>
            <person name="Thibeaux R."/>
            <person name="Iraola G."/>
            <person name="Ferres I."/>
            <person name="Bierque E."/>
            <person name="Girault D."/>
            <person name="Soupe-Gilbert M.-E."/>
            <person name="Picardeau M."/>
            <person name="Goarant C."/>
        </authorList>
    </citation>
    <scope>NUCLEOTIDE SEQUENCE [LARGE SCALE GENOMIC DNA]</scope>
    <source>
        <strain evidence="12 13">MCA1-C-A1</strain>
    </source>
</reference>
<dbReference type="InterPro" id="IPR058240">
    <property type="entry name" value="rSAM_sf"/>
</dbReference>
<dbReference type="PANTHER" id="PTHR11918:SF45">
    <property type="entry name" value="THREONYLCARBAMOYLADENOSINE TRNA METHYLTHIOTRANSFERASE"/>
    <property type="match status" value="1"/>
</dbReference>
<dbReference type="InterPro" id="IPR007197">
    <property type="entry name" value="rSAM"/>
</dbReference>
<sequence>MPFPPGEKKVLFHTLGCRLNFFESDGLFSSLSKHGYSVAAGEDIPDVVVVNTCTVTNKADSRNRNIIRNAIKRYPGAQVWVTGCYAQTDKESIESIPGIAGVIGNENKSDLPRLILEKEGSDFSHIQTVSDRFAYSDVLPNGHTRAYLKIQDGCDRQCSYCKIPQARGAGVSRNWKDVLDQVSFLQDNGVGEIILTGVNLGWYRDGEGRKAFPKMLEAILNKLEYSRLRLSSIEPPDVGVELAELLTHPRFTPFLHVPLQSGSKEILKRMKRSYTPETFRKRIELAKSKVPDLFLGTDVIVGFPGETEEDFQDSSSILEELGFSKIHAFPFSVRKNTSAEQFPETVSKEIKKERVHSLMHLSQRLHRKYAESQFSKKREAVLEGGGIAVTDNYLKAVIPESDLKSLSPGQFLTVEIGEYISDAADKEGKVSARILAAIG</sequence>
<dbReference type="InterPro" id="IPR005839">
    <property type="entry name" value="Methylthiotransferase"/>
</dbReference>
<evidence type="ECO:0000256" key="8">
    <source>
        <dbReference type="ARBA" id="ARBA00023004"/>
    </source>
</evidence>
<dbReference type="EMBL" id="NPDN01000001">
    <property type="protein sequence ID" value="PJZ27350.1"/>
    <property type="molecule type" value="Genomic_DNA"/>
</dbReference>
<dbReference type="Gene3D" id="3.40.50.12160">
    <property type="entry name" value="Methylthiotransferase, N-terminal domain"/>
    <property type="match status" value="1"/>
</dbReference>
<gene>
    <name evidence="12" type="ORF">CH357_02015</name>
</gene>
<dbReference type="PROSITE" id="PS51918">
    <property type="entry name" value="RADICAL_SAM"/>
    <property type="match status" value="1"/>
</dbReference>
<keyword evidence="6" id="KW-0819">tRNA processing</keyword>
<feature type="domain" description="Radical SAM core" evidence="11">
    <location>
        <begin position="140"/>
        <end position="368"/>
    </location>
</feature>
<name>A0A2M9XI56_9LEPT</name>
<dbReference type="InterPro" id="IPR023404">
    <property type="entry name" value="rSAM_horseshoe"/>
</dbReference>
<keyword evidence="2" id="KW-0004">4Fe-4S</keyword>
<keyword evidence="9" id="KW-0411">Iron-sulfur</keyword>
<dbReference type="CDD" id="cd01335">
    <property type="entry name" value="Radical_SAM"/>
    <property type="match status" value="1"/>
</dbReference>
<comment type="caution">
    <text evidence="12">The sequence shown here is derived from an EMBL/GenBank/DDBJ whole genome shotgun (WGS) entry which is preliminary data.</text>
</comment>
<dbReference type="AlphaFoldDB" id="A0A2M9XI56"/>
<accession>A0A2M9XI56</accession>
<comment type="cofactor">
    <cofactor evidence="1">
        <name>[4Fe-4S] cluster</name>
        <dbReference type="ChEBI" id="CHEBI:49883"/>
    </cofactor>
</comment>
<keyword evidence="13" id="KW-1185">Reference proteome</keyword>
<dbReference type="SMART" id="SM00729">
    <property type="entry name" value="Elp3"/>
    <property type="match status" value="1"/>
</dbReference>
<keyword evidence="5" id="KW-0949">S-adenosyl-L-methionine</keyword>
<dbReference type="InterPro" id="IPR020612">
    <property type="entry name" value="Methylthiotransferase_CS"/>
</dbReference>
<evidence type="ECO:0000256" key="7">
    <source>
        <dbReference type="ARBA" id="ARBA00022723"/>
    </source>
</evidence>
<dbReference type="PROSITE" id="PS51449">
    <property type="entry name" value="MTTASE_N"/>
    <property type="match status" value="1"/>
</dbReference>
<dbReference type="GO" id="GO:0046872">
    <property type="term" value="F:metal ion binding"/>
    <property type="evidence" value="ECO:0007669"/>
    <property type="project" value="UniProtKB-KW"/>
</dbReference>
<keyword evidence="8" id="KW-0408">Iron</keyword>
<dbReference type="Pfam" id="PF00919">
    <property type="entry name" value="UPF0004"/>
    <property type="match status" value="1"/>
</dbReference>
<dbReference type="SUPFAM" id="SSF102114">
    <property type="entry name" value="Radical SAM enzymes"/>
    <property type="match status" value="1"/>
</dbReference>
<dbReference type="NCBIfam" id="TIGR01579">
    <property type="entry name" value="MiaB-like-C"/>
    <property type="match status" value="1"/>
</dbReference>
<dbReference type="InterPro" id="IPR006467">
    <property type="entry name" value="MiaB-like_bact"/>
</dbReference>
<evidence type="ECO:0000256" key="9">
    <source>
        <dbReference type="ARBA" id="ARBA00023014"/>
    </source>
</evidence>
<dbReference type="SFLD" id="SFLDG01061">
    <property type="entry name" value="methylthiotransferase"/>
    <property type="match status" value="1"/>
</dbReference>
<evidence type="ECO:0000256" key="4">
    <source>
        <dbReference type="ARBA" id="ARBA00022679"/>
    </source>
</evidence>
<dbReference type="InterPro" id="IPR038135">
    <property type="entry name" value="Methylthiotransferase_N_sf"/>
</dbReference>
<keyword evidence="4 12" id="KW-0808">Transferase</keyword>
<keyword evidence="3" id="KW-0963">Cytoplasm</keyword>
<protein>
    <submittedName>
        <fullName evidence="12">tRNA (N(6)-L-threonylcarbamoyladenosine(37)-C(2))-methylthiotransferase MtaB</fullName>
    </submittedName>
</protein>
<keyword evidence="7" id="KW-0479">Metal-binding</keyword>
<dbReference type="NCBIfam" id="TIGR00089">
    <property type="entry name" value="MiaB/RimO family radical SAM methylthiotransferase"/>
    <property type="match status" value="1"/>
</dbReference>
<evidence type="ECO:0000259" key="10">
    <source>
        <dbReference type="PROSITE" id="PS51449"/>
    </source>
</evidence>
<dbReference type="PANTHER" id="PTHR11918">
    <property type="entry name" value="RADICAL SAM PROTEINS"/>
    <property type="match status" value="1"/>
</dbReference>
<evidence type="ECO:0000256" key="3">
    <source>
        <dbReference type="ARBA" id="ARBA00022490"/>
    </source>
</evidence>
<evidence type="ECO:0000313" key="12">
    <source>
        <dbReference type="EMBL" id="PJZ27350.1"/>
    </source>
</evidence>
<dbReference type="Proteomes" id="UP000232196">
    <property type="component" value="Unassembled WGS sequence"/>
</dbReference>
<evidence type="ECO:0000256" key="1">
    <source>
        <dbReference type="ARBA" id="ARBA00001966"/>
    </source>
</evidence>
<evidence type="ECO:0000256" key="5">
    <source>
        <dbReference type="ARBA" id="ARBA00022691"/>
    </source>
</evidence>
<organism evidence="12 13">
    <name type="scientific">Leptospira hartskeerlii</name>
    <dbReference type="NCBI Taxonomy" id="2023177"/>
    <lineage>
        <taxon>Bacteria</taxon>
        <taxon>Pseudomonadati</taxon>
        <taxon>Spirochaetota</taxon>
        <taxon>Spirochaetia</taxon>
        <taxon>Leptospirales</taxon>
        <taxon>Leptospiraceae</taxon>
        <taxon>Leptospira</taxon>
    </lineage>
</organism>
<dbReference type="FunFam" id="3.40.50.12160:FF:000004">
    <property type="entry name" value="Threonylcarbamoyladenosine tRNA methylthiotransferase MtaB"/>
    <property type="match status" value="1"/>
</dbReference>
<dbReference type="RefSeq" id="WP_100705093.1">
    <property type="nucleotide sequence ID" value="NZ_NPDL01000004.1"/>
</dbReference>
<proteinExistence type="predicted"/>
<dbReference type="InterPro" id="IPR006638">
    <property type="entry name" value="Elp3/MiaA/NifB-like_rSAM"/>
</dbReference>
<evidence type="ECO:0000256" key="2">
    <source>
        <dbReference type="ARBA" id="ARBA00022485"/>
    </source>
</evidence>
<dbReference type="Pfam" id="PF04055">
    <property type="entry name" value="Radical_SAM"/>
    <property type="match status" value="1"/>
</dbReference>
<evidence type="ECO:0000313" key="13">
    <source>
        <dbReference type="Proteomes" id="UP000232196"/>
    </source>
</evidence>
<evidence type="ECO:0000256" key="6">
    <source>
        <dbReference type="ARBA" id="ARBA00022694"/>
    </source>
</evidence>